<comment type="cofactor">
    <cofactor evidence="1">
        <name>Zn(2+)</name>
        <dbReference type="ChEBI" id="CHEBI:29105"/>
    </cofactor>
</comment>
<sequence length="166" mass="18817">MRSDDKLLIFHGNVAHCVKYPDIELIEDGFIIVKDSKIVAVGGSDSLEEEKLRLNAEDAPVVHLKRSQLLIPGFVDTHIHAVQYPNSGLGYDKPLLDWLKEYTFPLEMRMRNEELAERVFEAVVKKTLSHGTTTAMYFGSLYDNICMLLVEAVVRQGQRALLEKSI</sequence>
<keyword evidence="2" id="KW-0479">Metal-binding</keyword>
<keyword evidence="7" id="KW-1185">Reference proteome</keyword>
<dbReference type="PANTHER" id="PTHR11271">
    <property type="entry name" value="GUANINE DEAMINASE"/>
    <property type="match status" value="1"/>
</dbReference>
<dbReference type="InterPro" id="IPR032466">
    <property type="entry name" value="Metal_Hydrolase"/>
</dbReference>
<dbReference type="GO" id="GO:0008892">
    <property type="term" value="F:guanine deaminase activity"/>
    <property type="evidence" value="ECO:0007669"/>
    <property type="project" value="TreeGrafter"/>
</dbReference>
<accession>A0AAW1TVC2</accession>
<keyword evidence="3" id="KW-0378">Hydrolase</keyword>
<dbReference type="PANTHER" id="PTHR11271:SF6">
    <property type="entry name" value="GUANINE DEAMINASE"/>
    <property type="match status" value="1"/>
</dbReference>
<dbReference type="InterPro" id="IPR006680">
    <property type="entry name" value="Amidohydro-rel"/>
</dbReference>
<name>A0AAW1TVC2_9CUCU</name>
<protein>
    <recommendedName>
        <fullName evidence="5">Amidohydrolase-related domain-containing protein</fullName>
    </recommendedName>
</protein>
<dbReference type="AlphaFoldDB" id="A0AAW1TVC2"/>
<evidence type="ECO:0000313" key="6">
    <source>
        <dbReference type="EMBL" id="KAK9872550.1"/>
    </source>
</evidence>
<dbReference type="Pfam" id="PF01979">
    <property type="entry name" value="Amidohydro_1"/>
    <property type="match status" value="1"/>
</dbReference>
<dbReference type="SUPFAM" id="SSF51338">
    <property type="entry name" value="Composite domain of metallo-dependent hydrolases"/>
    <property type="match status" value="1"/>
</dbReference>
<comment type="caution">
    <text evidence="6">The sequence shown here is derived from an EMBL/GenBank/DDBJ whole genome shotgun (WGS) entry which is preliminary data.</text>
</comment>
<evidence type="ECO:0000259" key="5">
    <source>
        <dbReference type="Pfam" id="PF01979"/>
    </source>
</evidence>
<evidence type="ECO:0000256" key="1">
    <source>
        <dbReference type="ARBA" id="ARBA00001947"/>
    </source>
</evidence>
<dbReference type="Proteomes" id="UP001431783">
    <property type="component" value="Unassembled WGS sequence"/>
</dbReference>
<dbReference type="EMBL" id="JARQZJ010000011">
    <property type="protein sequence ID" value="KAK9872550.1"/>
    <property type="molecule type" value="Genomic_DNA"/>
</dbReference>
<evidence type="ECO:0000256" key="2">
    <source>
        <dbReference type="ARBA" id="ARBA00022723"/>
    </source>
</evidence>
<keyword evidence="4" id="KW-0862">Zinc</keyword>
<dbReference type="InterPro" id="IPR051607">
    <property type="entry name" value="Metallo-dep_hydrolases"/>
</dbReference>
<dbReference type="GO" id="GO:0008270">
    <property type="term" value="F:zinc ion binding"/>
    <property type="evidence" value="ECO:0007669"/>
    <property type="project" value="TreeGrafter"/>
</dbReference>
<dbReference type="GO" id="GO:0005829">
    <property type="term" value="C:cytosol"/>
    <property type="evidence" value="ECO:0007669"/>
    <property type="project" value="TreeGrafter"/>
</dbReference>
<evidence type="ECO:0000313" key="7">
    <source>
        <dbReference type="Proteomes" id="UP001431783"/>
    </source>
</evidence>
<dbReference type="GO" id="GO:0046098">
    <property type="term" value="P:guanine metabolic process"/>
    <property type="evidence" value="ECO:0007669"/>
    <property type="project" value="TreeGrafter"/>
</dbReference>
<dbReference type="InterPro" id="IPR011059">
    <property type="entry name" value="Metal-dep_hydrolase_composite"/>
</dbReference>
<gene>
    <name evidence="6" type="ORF">WA026_018014</name>
</gene>
<proteinExistence type="predicted"/>
<evidence type="ECO:0000256" key="3">
    <source>
        <dbReference type="ARBA" id="ARBA00022801"/>
    </source>
</evidence>
<organism evidence="6 7">
    <name type="scientific">Henosepilachna vigintioctopunctata</name>
    <dbReference type="NCBI Taxonomy" id="420089"/>
    <lineage>
        <taxon>Eukaryota</taxon>
        <taxon>Metazoa</taxon>
        <taxon>Ecdysozoa</taxon>
        <taxon>Arthropoda</taxon>
        <taxon>Hexapoda</taxon>
        <taxon>Insecta</taxon>
        <taxon>Pterygota</taxon>
        <taxon>Neoptera</taxon>
        <taxon>Endopterygota</taxon>
        <taxon>Coleoptera</taxon>
        <taxon>Polyphaga</taxon>
        <taxon>Cucujiformia</taxon>
        <taxon>Coccinelloidea</taxon>
        <taxon>Coccinellidae</taxon>
        <taxon>Epilachninae</taxon>
        <taxon>Epilachnini</taxon>
        <taxon>Henosepilachna</taxon>
    </lineage>
</organism>
<dbReference type="Gene3D" id="2.30.40.10">
    <property type="entry name" value="Urease, subunit C, domain 1"/>
    <property type="match status" value="1"/>
</dbReference>
<feature type="domain" description="Amidohydrolase-related" evidence="5">
    <location>
        <begin position="70"/>
        <end position="163"/>
    </location>
</feature>
<reference evidence="6 7" key="1">
    <citation type="submission" date="2023-03" db="EMBL/GenBank/DDBJ databases">
        <title>Genome insight into feeding habits of ladybird beetles.</title>
        <authorList>
            <person name="Li H.-S."/>
            <person name="Huang Y.-H."/>
            <person name="Pang H."/>
        </authorList>
    </citation>
    <scope>NUCLEOTIDE SEQUENCE [LARGE SCALE GENOMIC DNA]</scope>
    <source>
        <strain evidence="6">SYSU_2023b</strain>
        <tissue evidence="6">Whole body</tissue>
    </source>
</reference>
<evidence type="ECO:0000256" key="4">
    <source>
        <dbReference type="ARBA" id="ARBA00022833"/>
    </source>
</evidence>
<dbReference type="Gene3D" id="3.20.20.140">
    <property type="entry name" value="Metal-dependent hydrolases"/>
    <property type="match status" value="1"/>
</dbReference>
<dbReference type="SUPFAM" id="SSF51556">
    <property type="entry name" value="Metallo-dependent hydrolases"/>
    <property type="match status" value="1"/>
</dbReference>